<evidence type="ECO:0000256" key="6">
    <source>
        <dbReference type="ARBA" id="ARBA00022837"/>
    </source>
</evidence>
<dbReference type="GO" id="GO:0046872">
    <property type="term" value="F:metal ion binding"/>
    <property type="evidence" value="ECO:0007669"/>
    <property type="project" value="UniProtKB-KW"/>
</dbReference>
<keyword evidence="4" id="KW-0732">Signal</keyword>
<dbReference type="InterPro" id="IPR035874">
    <property type="entry name" value="IDS"/>
</dbReference>
<comment type="similarity">
    <text evidence="2">Belongs to the sulfatase family.</text>
</comment>
<dbReference type="CDD" id="cd16030">
    <property type="entry name" value="iduronate-2-sulfatase"/>
    <property type="match status" value="1"/>
</dbReference>
<sequence>MQRRELLQLALGAALTGCGSGSGQLTPNILNIALDDLNDWVGFLGHPQAKTPHMDALAASAFNFRRAYCTVPVCSASRASVLSGLSPQSTGVYDLSATFKSKNPGKLQFDQMLAGAGYQVQRHGKIDHEWAGALSQPVPVSRPYHNKQCPAVHGSTDLDFQGAFDWGPAPGLESGQPDYILAQRGIDFLKAQAVGRPFCLSVGLYRNHVAWYTPQRFIDLYPLDQLILPTVPADELEDLGPEAKAFALKWKFHECIVRQDLWASAVQGYLATISWVDEQIGRLIAALEASPHAANTIVVLWSDHGFHLGEKFHWHKLALWEHATRVPFLIRLPGQRLGRAIDSCVSLADLAPTLMSQCGVKPTYAMDGRDLTPLMTQADLSWSEPVVTTLDQHNFAVRDSRWRYIRYARGEQELYDEQADPGEHRNLAGDPAYAGVIAELARHLPT</sequence>
<dbReference type="EMBL" id="JAAGOH010000006">
    <property type="protein sequence ID" value="NDY91008.1"/>
    <property type="molecule type" value="Genomic_DNA"/>
</dbReference>
<keyword evidence="3" id="KW-0479">Metal-binding</keyword>
<keyword evidence="5" id="KW-0378">Hydrolase</keyword>
<accession>A0A7C9PGA1</accession>
<proteinExistence type="inferred from homology"/>
<evidence type="ECO:0000256" key="5">
    <source>
        <dbReference type="ARBA" id="ARBA00022801"/>
    </source>
</evidence>
<evidence type="ECO:0000256" key="3">
    <source>
        <dbReference type="ARBA" id="ARBA00022723"/>
    </source>
</evidence>
<evidence type="ECO:0000313" key="8">
    <source>
        <dbReference type="EMBL" id="NDY91008.1"/>
    </source>
</evidence>
<evidence type="ECO:0000256" key="4">
    <source>
        <dbReference type="ARBA" id="ARBA00022729"/>
    </source>
</evidence>
<dbReference type="PROSITE" id="PS51257">
    <property type="entry name" value="PROKAR_LIPOPROTEIN"/>
    <property type="match status" value="1"/>
</dbReference>
<comment type="cofactor">
    <cofactor evidence="1">
        <name>Ca(2+)</name>
        <dbReference type="ChEBI" id="CHEBI:29108"/>
    </cofactor>
</comment>
<evidence type="ECO:0000259" key="7">
    <source>
        <dbReference type="Pfam" id="PF00884"/>
    </source>
</evidence>
<dbReference type="RefSeq" id="WP_163456858.1">
    <property type="nucleotide sequence ID" value="NZ_JAAGOH010000006.1"/>
</dbReference>
<dbReference type="PANTHER" id="PTHR45953:SF1">
    <property type="entry name" value="IDURONATE 2-SULFATASE"/>
    <property type="match status" value="1"/>
</dbReference>
<dbReference type="AlphaFoldDB" id="A0A7C9PGA1"/>
<gene>
    <name evidence="8" type="ORF">G3A44_07340</name>
</gene>
<dbReference type="InterPro" id="IPR017850">
    <property type="entry name" value="Alkaline_phosphatase_core_sf"/>
</dbReference>
<dbReference type="GO" id="GO:0005737">
    <property type="term" value="C:cytoplasm"/>
    <property type="evidence" value="ECO:0007669"/>
    <property type="project" value="TreeGrafter"/>
</dbReference>
<dbReference type="Gene3D" id="3.40.720.10">
    <property type="entry name" value="Alkaline Phosphatase, subunit A"/>
    <property type="match status" value="1"/>
</dbReference>
<dbReference type="SUPFAM" id="SSF53649">
    <property type="entry name" value="Alkaline phosphatase-like"/>
    <property type="match status" value="1"/>
</dbReference>
<evidence type="ECO:0000256" key="1">
    <source>
        <dbReference type="ARBA" id="ARBA00001913"/>
    </source>
</evidence>
<organism evidence="8 9">
    <name type="scientific">Ideonella livida</name>
    <dbReference type="NCBI Taxonomy" id="2707176"/>
    <lineage>
        <taxon>Bacteria</taxon>
        <taxon>Pseudomonadati</taxon>
        <taxon>Pseudomonadota</taxon>
        <taxon>Betaproteobacteria</taxon>
        <taxon>Burkholderiales</taxon>
        <taxon>Sphaerotilaceae</taxon>
        <taxon>Ideonella</taxon>
    </lineage>
</organism>
<comment type="caution">
    <text evidence="8">The sequence shown here is derived from an EMBL/GenBank/DDBJ whole genome shotgun (WGS) entry which is preliminary data.</text>
</comment>
<protein>
    <submittedName>
        <fullName evidence="8">Sulfatase</fullName>
    </submittedName>
</protein>
<name>A0A7C9PGA1_9BURK</name>
<dbReference type="Pfam" id="PF00884">
    <property type="entry name" value="Sulfatase"/>
    <property type="match status" value="1"/>
</dbReference>
<evidence type="ECO:0000256" key="2">
    <source>
        <dbReference type="ARBA" id="ARBA00008779"/>
    </source>
</evidence>
<dbReference type="Proteomes" id="UP000484255">
    <property type="component" value="Unassembled WGS sequence"/>
</dbReference>
<dbReference type="PANTHER" id="PTHR45953">
    <property type="entry name" value="IDURONATE 2-SULFATASE"/>
    <property type="match status" value="1"/>
</dbReference>
<dbReference type="InterPro" id="IPR000917">
    <property type="entry name" value="Sulfatase_N"/>
</dbReference>
<keyword evidence="9" id="KW-1185">Reference proteome</keyword>
<keyword evidence="6" id="KW-0106">Calcium</keyword>
<feature type="domain" description="Sulfatase N-terminal" evidence="7">
    <location>
        <begin position="27"/>
        <end position="359"/>
    </location>
</feature>
<reference evidence="8 9" key="1">
    <citation type="submission" date="2020-02" db="EMBL/GenBank/DDBJ databases">
        <title>Ideonella bacterium strain TBM-1.</title>
        <authorList>
            <person name="Chen W.-M."/>
        </authorList>
    </citation>
    <scope>NUCLEOTIDE SEQUENCE [LARGE SCALE GENOMIC DNA]</scope>
    <source>
        <strain evidence="8 9">TBM-1</strain>
    </source>
</reference>
<dbReference type="GO" id="GO:0004423">
    <property type="term" value="F:iduronate-2-sulfatase activity"/>
    <property type="evidence" value="ECO:0007669"/>
    <property type="project" value="InterPro"/>
</dbReference>
<evidence type="ECO:0000313" key="9">
    <source>
        <dbReference type="Proteomes" id="UP000484255"/>
    </source>
</evidence>